<feature type="region of interest" description="Disordered" evidence="1">
    <location>
        <begin position="27"/>
        <end position="47"/>
    </location>
</feature>
<dbReference type="RefSeq" id="WP_167023050.1">
    <property type="nucleotide sequence ID" value="NZ_CP050177.1"/>
</dbReference>
<feature type="region of interest" description="Disordered" evidence="1">
    <location>
        <begin position="54"/>
        <end position="73"/>
    </location>
</feature>
<feature type="signal peptide" evidence="2">
    <location>
        <begin position="1"/>
        <end position="24"/>
    </location>
</feature>
<name>A0A6G9GTB2_9ACTN</name>
<dbReference type="PROSITE" id="PS51257">
    <property type="entry name" value="PROKAR_LIPOPROTEIN"/>
    <property type="match status" value="1"/>
</dbReference>
<sequence>MTQRRTRLLTAASAVVLLAGAVTACSDSGSGGGSSTPDSAATTAATAAASAPMAEEAAVHASPSPAPKLTSAKGPLGTILFDQKGRTLYLFLKDKTSKSTCTGACATAWPPFIVTKKPAAGHGVKSKLISTSTRSDGKKQVTYNGHPLYRFDGDQKAGNTNGQGVTAFGAKWWVVGTNGKKITKQATNPTGGY</sequence>
<dbReference type="EMBL" id="CP050177">
    <property type="protein sequence ID" value="QIQ01309.1"/>
    <property type="molecule type" value="Genomic_DNA"/>
</dbReference>
<evidence type="ECO:0000256" key="2">
    <source>
        <dbReference type="SAM" id="SignalP"/>
    </source>
</evidence>
<evidence type="ECO:0000256" key="1">
    <source>
        <dbReference type="SAM" id="MobiDB-lite"/>
    </source>
</evidence>
<organism evidence="3 4">
    <name type="scientific">Streptomyces liangshanensis</name>
    <dbReference type="NCBI Taxonomy" id="2717324"/>
    <lineage>
        <taxon>Bacteria</taxon>
        <taxon>Bacillati</taxon>
        <taxon>Actinomycetota</taxon>
        <taxon>Actinomycetes</taxon>
        <taxon>Kitasatosporales</taxon>
        <taxon>Streptomycetaceae</taxon>
        <taxon>Streptomyces</taxon>
    </lineage>
</organism>
<feature type="chain" id="PRO_5039635821" description="Lipoprotein" evidence="2">
    <location>
        <begin position="25"/>
        <end position="193"/>
    </location>
</feature>
<dbReference type="Pfam" id="PF03640">
    <property type="entry name" value="Lipoprotein_15"/>
    <property type="match status" value="2"/>
</dbReference>
<dbReference type="InterPro" id="IPR005297">
    <property type="entry name" value="Lipoprotein_repeat"/>
</dbReference>
<gene>
    <name evidence="3" type="ORF">HA039_02475</name>
</gene>
<feature type="compositionally biased region" description="Low complexity" evidence="1">
    <location>
        <begin position="35"/>
        <end position="47"/>
    </location>
</feature>
<keyword evidence="2" id="KW-0732">Signal</keyword>
<evidence type="ECO:0000313" key="3">
    <source>
        <dbReference type="EMBL" id="QIQ01309.1"/>
    </source>
</evidence>
<reference evidence="3 4" key="1">
    <citation type="submission" date="2020-03" db="EMBL/GenBank/DDBJ databases">
        <title>A novel species.</title>
        <authorList>
            <person name="Gao J."/>
        </authorList>
    </citation>
    <scope>NUCLEOTIDE SEQUENCE [LARGE SCALE GENOMIC DNA]</scope>
    <source>
        <strain evidence="3 4">QMT-12</strain>
    </source>
</reference>
<keyword evidence="4" id="KW-1185">Reference proteome</keyword>
<dbReference type="GO" id="GO:0043448">
    <property type="term" value="P:alkane catabolic process"/>
    <property type="evidence" value="ECO:0007669"/>
    <property type="project" value="TreeGrafter"/>
</dbReference>
<proteinExistence type="predicted"/>
<evidence type="ECO:0000313" key="4">
    <source>
        <dbReference type="Proteomes" id="UP000501179"/>
    </source>
</evidence>
<dbReference type="KEGG" id="slia:HA039_02475"/>
<protein>
    <recommendedName>
        <fullName evidence="5">Lipoprotein</fullName>
    </recommendedName>
</protein>
<dbReference type="PANTHER" id="PTHR39335:SF1">
    <property type="entry name" value="BLL4220 PROTEIN"/>
    <property type="match status" value="1"/>
</dbReference>
<accession>A0A6G9GTB2</accession>
<evidence type="ECO:0008006" key="5">
    <source>
        <dbReference type="Google" id="ProtNLM"/>
    </source>
</evidence>
<dbReference type="Proteomes" id="UP000501179">
    <property type="component" value="Chromosome"/>
</dbReference>
<dbReference type="PANTHER" id="PTHR39335">
    <property type="entry name" value="BLL4220 PROTEIN"/>
    <property type="match status" value="1"/>
</dbReference>
<dbReference type="AlphaFoldDB" id="A0A6G9GTB2"/>